<proteinExistence type="predicted"/>
<dbReference type="PROSITE" id="PS00463">
    <property type="entry name" value="ZN2_CY6_FUNGAL_1"/>
    <property type="match status" value="1"/>
</dbReference>
<evidence type="ECO:0000313" key="7">
    <source>
        <dbReference type="EMBL" id="CDM28949.1"/>
    </source>
</evidence>
<keyword evidence="1" id="KW-0805">Transcription regulation</keyword>
<dbReference type="Pfam" id="PF00172">
    <property type="entry name" value="Zn_clus"/>
    <property type="match status" value="1"/>
</dbReference>
<dbReference type="EMBL" id="HG792015">
    <property type="protein sequence ID" value="CDM28949.1"/>
    <property type="molecule type" value="Genomic_DNA"/>
</dbReference>
<evidence type="ECO:0000256" key="4">
    <source>
        <dbReference type="ARBA" id="ARBA00023242"/>
    </source>
</evidence>
<dbReference type="SMART" id="SM00066">
    <property type="entry name" value="GAL4"/>
    <property type="match status" value="1"/>
</dbReference>
<dbReference type="OrthoDB" id="4937900at2759"/>
<dbReference type="Pfam" id="PF11951">
    <property type="entry name" value="Fungal_trans_2"/>
    <property type="match status" value="1"/>
</dbReference>
<dbReference type="InterPro" id="IPR053157">
    <property type="entry name" value="Sterol_Uptake_Regulator"/>
</dbReference>
<keyword evidence="2 7" id="KW-0238">DNA-binding</keyword>
<dbReference type="InterPro" id="IPR036864">
    <property type="entry name" value="Zn2-C6_fun-type_DNA-bd_sf"/>
</dbReference>
<dbReference type="GO" id="GO:0001228">
    <property type="term" value="F:DNA-binding transcription activator activity, RNA polymerase II-specific"/>
    <property type="evidence" value="ECO:0007669"/>
    <property type="project" value="TreeGrafter"/>
</dbReference>
<dbReference type="Gene3D" id="4.10.240.10">
    <property type="entry name" value="Zn(2)-C6 fungal-type DNA-binding domain"/>
    <property type="match status" value="1"/>
</dbReference>
<dbReference type="CDD" id="cd00067">
    <property type="entry name" value="GAL4"/>
    <property type="match status" value="1"/>
</dbReference>
<dbReference type="SUPFAM" id="SSF57701">
    <property type="entry name" value="Zn2/Cys6 DNA-binding domain"/>
    <property type="match status" value="1"/>
</dbReference>
<evidence type="ECO:0000259" key="6">
    <source>
        <dbReference type="PROSITE" id="PS50048"/>
    </source>
</evidence>
<feature type="region of interest" description="Disordered" evidence="5">
    <location>
        <begin position="41"/>
        <end position="74"/>
    </location>
</feature>
<gene>
    <name evidence="7" type="ORF">PROQFM164_S01g002760</name>
</gene>
<dbReference type="InterPro" id="IPR001138">
    <property type="entry name" value="Zn2Cys6_DnaBD"/>
</dbReference>
<dbReference type="OMA" id="WYVRDWG"/>
<keyword evidence="3" id="KW-0804">Transcription</keyword>
<dbReference type="InterPro" id="IPR021858">
    <property type="entry name" value="Fun_TF"/>
</dbReference>
<sequence length="394" mass="44809">MPSRRSHTKSRKGCLECKRRHVKCDEGIPTCTLCRKRKMECRYPPPNEDEDSPMESSSAQEETESGTVTLPRDSTQATRLLETRLFHQYMTSTYHTLSQDGLSGHHLSMTIPRMAASCPYLLDSIHAFSALHLASVETDNRALWLNHAVRYQSQACAGLSKVLPEISPPDYEPAFVSSIIIMLFAMGSRVLSLENRTLDPLLVVLEARTLMSGPAMLFSRILEGGVDAQLDGWLCTPDTPESLETGKHDHGGNPVENTHVLFSLHTGRDLMMSLVRLRAMIDTREGSDQPIYYGTWQQLHRAIEPWPKIGPHGGPLAWPLFLSDKFSSLLQHGDWIARVLFLHYGIAMRLLRHRWYVRDWGRRLVLATLETLDKIPQEWEETMSWIRRAAARED</sequence>
<dbReference type="GO" id="GO:0008270">
    <property type="term" value="F:zinc ion binding"/>
    <property type="evidence" value="ECO:0007669"/>
    <property type="project" value="InterPro"/>
</dbReference>
<dbReference type="Proteomes" id="UP000030686">
    <property type="component" value="Unassembled WGS sequence"/>
</dbReference>
<evidence type="ECO:0000256" key="5">
    <source>
        <dbReference type="SAM" id="MobiDB-lite"/>
    </source>
</evidence>
<keyword evidence="4" id="KW-0539">Nucleus</keyword>
<dbReference type="PROSITE" id="PS50048">
    <property type="entry name" value="ZN2_CY6_FUNGAL_2"/>
    <property type="match status" value="1"/>
</dbReference>
<dbReference type="AlphaFoldDB" id="W6Q468"/>
<evidence type="ECO:0000256" key="3">
    <source>
        <dbReference type="ARBA" id="ARBA00023163"/>
    </source>
</evidence>
<dbReference type="GO" id="GO:0003677">
    <property type="term" value="F:DNA binding"/>
    <property type="evidence" value="ECO:0007669"/>
    <property type="project" value="UniProtKB-KW"/>
</dbReference>
<dbReference type="STRING" id="1365484.W6Q468"/>
<evidence type="ECO:0000313" key="8">
    <source>
        <dbReference type="Proteomes" id="UP000030686"/>
    </source>
</evidence>
<organism evidence="7 8">
    <name type="scientific">Penicillium roqueforti (strain FM164)</name>
    <dbReference type="NCBI Taxonomy" id="1365484"/>
    <lineage>
        <taxon>Eukaryota</taxon>
        <taxon>Fungi</taxon>
        <taxon>Dikarya</taxon>
        <taxon>Ascomycota</taxon>
        <taxon>Pezizomycotina</taxon>
        <taxon>Eurotiomycetes</taxon>
        <taxon>Eurotiomycetidae</taxon>
        <taxon>Eurotiales</taxon>
        <taxon>Aspergillaceae</taxon>
        <taxon>Penicillium</taxon>
    </lineage>
</organism>
<accession>W6Q468</accession>
<evidence type="ECO:0000256" key="2">
    <source>
        <dbReference type="ARBA" id="ARBA00023125"/>
    </source>
</evidence>
<protein>
    <submittedName>
        <fullName evidence="7">Zn(2)-C6 fungal-type DNA-binding domain</fullName>
    </submittedName>
</protein>
<evidence type="ECO:0000256" key="1">
    <source>
        <dbReference type="ARBA" id="ARBA00023015"/>
    </source>
</evidence>
<dbReference type="PANTHER" id="PTHR47784">
    <property type="entry name" value="STEROL UPTAKE CONTROL PROTEIN 2"/>
    <property type="match status" value="1"/>
</dbReference>
<keyword evidence="8" id="KW-1185">Reference proteome</keyword>
<dbReference type="PANTHER" id="PTHR47784:SF14">
    <property type="entry name" value="ZN(II)2CYS6 TRANSCRIPTION FACTOR (EUROFUNG)"/>
    <property type="match status" value="1"/>
</dbReference>
<feature type="domain" description="Zn(2)-C6 fungal-type" evidence="6">
    <location>
        <begin position="13"/>
        <end position="43"/>
    </location>
</feature>
<name>W6Q468_PENRF</name>
<feature type="compositionally biased region" description="Polar residues" evidence="5">
    <location>
        <begin position="54"/>
        <end position="74"/>
    </location>
</feature>
<reference evidence="7" key="1">
    <citation type="journal article" date="2014" name="Nat. Commun.">
        <title>Multiple recent horizontal transfers of a large genomic region in cheese making fungi.</title>
        <authorList>
            <person name="Cheeseman K."/>
            <person name="Ropars J."/>
            <person name="Renault P."/>
            <person name="Dupont J."/>
            <person name="Gouzy J."/>
            <person name="Branca A."/>
            <person name="Abraham A.L."/>
            <person name="Ceppi M."/>
            <person name="Conseiller E."/>
            <person name="Debuchy R."/>
            <person name="Malagnac F."/>
            <person name="Goarin A."/>
            <person name="Silar P."/>
            <person name="Lacoste S."/>
            <person name="Sallet E."/>
            <person name="Bensimon A."/>
            <person name="Giraud T."/>
            <person name="Brygoo Y."/>
        </authorList>
    </citation>
    <scope>NUCLEOTIDE SEQUENCE [LARGE SCALE GENOMIC DNA]</scope>
    <source>
        <strain evidence="7">FM164</strain>
    </source>
</reference>